<dbReference type="eggNOG" id="ENOG502R2YB">
    <property type="taxonomic scope" value="Eukaryota"/>
</dbReference>
<dbReference type="OrthoDB" id="3795114at2759"/>
<accession>E5A6A1</accession>
<organism evidence="2 3">
    <name type="scientific">Leptosphaeria maculans (strain JN3 / isolate v23.1.3 / race Av1-4-5-6-7-8)</name>
    <name type="common">Blackleg fungus</name>
    <name type="synonym">Phoma lingam</name>
    <dbReference type="NCBI Taxonomy" id="985895"/>
    <lineage>
        <taxon>Eukaryota</taxon>
        <taxon>Fungi</taxon>
        <taxon>Dikarya</taxon>
        <taxon>Ascomycota</taxon>
        <taxon>Pezizomycotina</taxon>
        <taxon>Dothideomycetes</taxon>
        <taxon>Pleosporomycetidae</taxon>
        <taxon>Pleosporales</taxon>
        <taxon>Pleosporineae</taxon>
        <taxon>Leptosphaeriaceae</taxon>
        <taxon>Plenodomus</taxon>
        <taxon>Plenodomus lingam/Leptosphaeria maculans species complex</taxon>
    </lineage>
</organism>
<reference evidence="3" key="1">
    <citation type="journal article" date="2011" name="Nat. Commun.">
        <title>Effector diversification within compartments of the Leptosphaeria maculans genome affected by Repeat-Induced Point mutations.</title>
        <authorList>
            <person name="Rouxel T."/>
            <person name="Grandaubert J."/>
            <person name="Hane J.K."/>
            <person name="Hoede C."/>
            <person name="van de Wouw A.P."/>
            <person name="Couloux A."/>
            <person name="Dominguez V."/>
            <person name="Anthouard V."/>
            <person name="Bally P."/>
            <person name="Bourras S."/>
            <person name="Cozijnsen A.J."/>
            <person name="Ciuffetti L.M."/>
            <person name="Degrave A."/>
            <person name="Dilmaghani A."/>
            <person name="Duret L."/>
            <person name="Fudal I."/>
            <person name="Goodwin S.B."/>
            <person name="Gout L."/>
            <person name="Glaser N."/>
            <person name="Linglin J."/>
            <person name="Kema G.H.J."/>
            <person name="Lapalu N."/>
            <person name="Lawrence C.B."/>
            <person name="May K."/>
            <person name="Meyer M."/>
            <person name="Ollivier B."/>
            <person name="Poulain J."/>
            <person name="Schoch C.L."/>
            <person name="Simon A."/>
            <person name="Spatafora J.W."/>
            <person name="Stachowiak A."/>
            <person name="Turgeon B.G."/>
            <person name="Tyler B.M."/>
            <person name="Vincent D."/>
            <person name="Weissenbach J."/>
            <person name="Amselem J."/>
            <person name="Quesneville H."/>
            <person name="Oliver R.P."/>
            <person name="Wincker P."/>
            <person name="Balesdent M.-H."/>
            <person name="Howlett B.J."/>
        </authorList>
    </citation>
    <scope>NUCLEOTIDE SEQUENCE [LARGE SCALE GENOMIC DNA]</scope>
    <source>
        <strain evidence="3">JN3 / isolate v23.1.3 / race Av1-4-5-6-7-8</strain>
    </source>
</reference>
<evidence type="ECO:0000313" key="2">
    <source>
        <dbReference type="EMBL" id="CBX99146.1"/>
    </source>
</evidence>
<protein>
    <submittedName>
        <fullName evidence="2">Uncharacterized protein</fullName>
    </submittedName>
</protein>
<feature type="region of interest" description="Disordered" evidence="1">
    <location>
        <begin position="266"/>
        <end position="340"/>
    </location>
</feature>
<name>E5A6A1_LEPMJ</name>
<gene>
    <name evidence="2" type="ORF">LEMA_P083850.1</name>
</gene>
<dbReference type="GeneID" id="13282520"/>
<dbReference type="InParanoid" id="E5A6A1"/>
<feature type="compositionally biased region" description="Polar residues" evidence="1">
    <location>
        <begin position="266"/>
        <end position="301"/>
    </location>
</feature>
<dbReference type="VEuPathDB" id="FungiDB:LEMA_P083850.1"/>
<dbReference type="EMBL" id="FP929135">
    <property type="protein sequence ID" value="CBX99146.1"/>
    <property type="molecule type" value="Genomic_DNA"/>
</dbReference>
<sequence>MSYRSSINSHTRSSSHASYAWKKYEDALQQLKIDVQNLDTQIRHAGASWKKAEMGKPENQRFQHNFIGWIQALQQADALIYQVGRLSDSAPAWRRHWSPETPYEMHRAYDCVYAHAIGLIEDERVSPARVVETLQEQLKESKETFAELAGDDESSELSFLSKFKWTSCQQIKNLPGRLYAPYGDVIRTGAHISDSSSVHPHMSHPFTLHPTPSIFPYSRASTSSFTASQHVPKPRIHRETQSFRNPHSPQLKHHFLAMFRKSLLSRSSRTHQPTRSSLSTKFSDSSRHSNLLDTAKQQTTYLPCENPAREQRETIPLDGGTTLKSSRVRDISSQDTRIPSNSNIPITSDWISRFLETSPLYAYPSSSSETPSLQLSPHIHHHPEQMLSLHPPPIITRLATLLATLQSYYYIHGLSDYDPTILSDIERLRPKLLAAKREWERLGVWEGKMGRAVDGGEGIWMGAEKGCGGWNGLCGVMDEKGFKEVVEEVLGEVEVLVREAEGVFRGRGLGL</sequence>
<evidence type="ECO:0000313" key="3">
    <source>
        <dbReference type="Proteomes" id="UP000002668"/>
    </source>
</evidence>
<proteinExistence type="predicted"/>
<keyword evidence="3" id="KW-1185">Reference proteome</keyword>
<dbReference type="Proteomes" id="UP000002668">
    <property type="component" value="Genome"/>
</dbReference>
<evidence type="ECO:0000256" key="1">
    <source>
        <dbReference type="SAM" id="MobiDB-lite"/>
    </source>
</evidence>
<dbReference type="AlphaFoldDB" id="E5A6A1"/>
<dbReference type="HOGENOM" id="CLU_533244_0_0_1"/>